<protein>
    <submittedName>
        <fullName evidence="2">(rape) hypothetical protein</fullName>
    </submittedName>
</protein>
<reference evidence="2" key="1">
    <citation type="submission" date="2021-01" db="EMBL/GenBank/DDBJ databases">
        <authorList>
            <consortium name="Genoscope - CEA"/>
            <person name="William W."/>
        </authorList>
    </citation>
    <scope>NUCLEOTIDE SEQUENCE</scope>
</reference>
<evidence type="ECO:0000256" key="1">
    <source>
        <dbReference type="SAM" id="MobiDB-lite"/>
    </source>
</evidence>
<dbReference type="Proteomes" id="UP001295469">
    <property type="component" value="Chromosome C03"/>
</dbReference>
<dbReference type="Gramene" id="CDX86115">
    <property type="protein sequence ID" value="CDX86115"/>
    <property type="gene ID" value="GSBRNA2T00144159001"/>
</dbReference>
<dbReference type="AlphaFoldDB" id="A0A816ICT8"/>
<sequence length="96" mass="10643">MEGSSKGWFSKSFGKPCTKSKYSSKYSSGSGFKLITDGVIFHGKNSPRRYSKGYLPSHASHVMIPTLSASSVSADQREGLAMFMERLDQSRDLIRE</sequence>
<dbReference type="EMBL" id="HG994367">
    <property type="protein sequence ID" value="CAF1708904.1"/>
    <property type="molecule type" value="Genomic_DNA"/>
</dbReference>
<name>A0A816ICT8_BRANA</name>
<organism evidence="2">
    <name type="scientific">Brassica napus</name>
    <name type="common">Rape</name>
    <dbReference type="NCBI Taxonomy" id="3708"/>
    <lineage>
        <taxon>Eukaryota</taxon>
        <taxon>Viridiplantae</taxon>
        <taxon>Streptophyta</taxon>
        <taxon>Embryophyta</taxon>
        <taxon>Tracheophyta</taxon>
        <taxon>Spermatophyta</taxon>
        <taxon>Magnoliopsida</taxon>
        <taxon>eudicotyledons</taxon>
        <taxon>Gunneridae</taxon>
        <taxon>Pentapetalae</taxon>
        <taxon>rosids</taxon>
        <taxon>malvids</taxon>
        <taxon>Brassicales</taxon>
        <taxon>Brassicaceae</taxon>
        <taxon>Brassiceae</taxon>
        <taxon>Brassica</taxon>
    </lineage>
</organism>
<proteinExistence type="predicted"/>
<gene>
    <name evidence="2" type="ORF">DARMORV10_C03P71210.1</name>
</gene>
<accession>A0A816ICT8</accession>
<feature type="region of interest" description="Disordered" evidence="1">
    <location>
        <begin position="1"/>
        <end position="27"/>
    </location>
</feature>
<evidence type="ECO:0000313" key="2">
    <source>
        <dbReference type="EMBL" id="CAF1708904.1"/>
    </source>
</evidence>